<evidence type="ECO:0000259" key="9">
    <source>
        <dbReference type="PROSITE" id="PS50975"/>
    </source>
</evidence>
<evidence type="ECO:0000256" key="4">
    <source>
        <dbReference type="ARBA" id="ARBA00022723"/>
    </source>
</evidence>
<comment type="subunit">
    <text evidence="7">Heterotetramer of two alpha and two beta subunits.</text>
</comment>
<dbReference type="GO" id="GO:0005524">
    <property type="term" value="F:ATP binding"/>
    <property type="evidence" value="ECO:0007669"/>
    <property type="project" value="UniProtKB-UniRule"/>
</dbReference>
<protein>
    <recommendedName>
        <fullName evidence="7">Succinate--CoA ligase [ADP-forming] subunit beta</fullName>
        <ecNumber evidence="7">6.2.1.5</ecNumber>
    </recommendedName>
    <alternativeName>
        <fullName evidence="7">Succinyl-CoA synthetase subunit beta</fullName>
        <shortName evidence="7">SCS-beta</shortName>
    </alternativeName>
</protein>
<dbReference type="AlphaFoldDB" id="A0A8J6N730"/>
<evidence type="ECO:0000256" key="5">
    <source>
        <dbReference type="ARBA" id="ARBA00022741"/>
    </source>
</evidence>
<dbReference type="PANTHER" id="PTHR11815">
    <property type="entry name" value="SUCCINYL-COA SYNTHETASE BETA CHAIN"/>
    <property type="match status" value="1"/>
</dbReference>
<dbReference type="NCBIfam" id="NF001913">
    <property type="entry name" value="PRK00696.1"/>
    <property type="match status" value="1"/>
</dbReference>
<dbReference type="InterPro" id="IPR017866">
    <property type="entry name" value="Succ-CoA_synthase_bsu_CS"/>
</dbReference>
<dbReference type="EMBL" id="JACNLK010000068">
    <property type="protein sequence ID" value="MBC8208998.1"/>
    <property type="molecule type" value="Genomic_DNA"/>
</dbReference>
<dbReference type="SUPFAM" id="SSF52210">
    <property type="entry name" value="Succinyl-CoA synthetase domains"/>
    <property type="match status" value="1"/>
</dbReference>
<dbReference type="InterPro" id="IPR013815">
    <property type="entry name" value="ATP_grasp_subdomain_1"/>
</dbReference>
<dbReference type="GO" id="GO:0006099">
    <property type="term" value="P:tricarboxylic acid cycle"/>
    <property type="evidence" value="ECO:0007669"/>
    <property type="project" value="UniProtKB-UniRule"/>
</dbReference>
<dbReference type="FunFam" id="3.40.50.261:FF:000001">
    <property type="entry name" value="Succinate--CoA ligase [ADP-forming] subunit beta"/>
    <property type="match status" value="1"/>
</dbReference>
<keyword evidence="6 7" id="KW-0460">Magnesium</keyword>
<comment type="similarity">
    <text evidence="1 7">Belongs to the succinate/malate CoA ligase beta subunit family.</text>
</comment>
<feature type="binding site" evidence="7">
    <location>
        <position position="101"/>
    </location>
    <ligand>
        <name>ATP</name>
        <dbReference type="ChEBI" id="CHEBI:30616"/>
    </ligand>
</feature>
<comment type="catalytic activity">
    <reaction evidence="7">
        <text>succinate + ATP + CoA = succinyl-CoA + ADP + phosphate</text>
        <dbReference type="Rhea" id="RHEA:17661"/>
        <dbReference type="ChEBI" id="CHEBI:30031"/>
        <dbReference type="ChEBI" id="CHEBI:30616"/>
        <dbReference type="ChEBI" id="CHEBI:43474"/>
        <dbReference type="ChEBI" id="CHEBI:57287"/>
        <dbReference type="ChEBI" id="CHEBI:57292"/>
        <dbReference type="ChEBI" id="CHEBI:456216"/>
        <dbReference type="EC" id="6.2.1.5"/>
    </reaction>
</comment>
<dbReference type="PROSITE" id="PS50975">
    <property type="entry name" value="ATP_GRASP"/>
    <property type="match status" value="1"/>
</dbReference>
<dbReference type="FunFam" id="3.30.470.20:FF:000002">
    <property type="entry name" value="Succinate--CoA ligase [ADP-forming] subunit beta"/>
    <property type="match status" value="1"/>
</dbReference>
<dbReference type="EC" id="6.2.1.5" evidence="7"/>
<feature type="domain" description="ATP-grasp" evidence="9">
    <location>
        <begin position="9"/>
        <end position="248"/>
    </location>
</feature>
<feature type="binding site" evidence="7">
    <location>
        <position position="106"/>
    </location>
    <ligand>
        <name>ATP</name>
        <dbReference type="ChEBI" id="CHEBI:30616"/>
    </ligand>
</feature>
<dbReference type="SUPFAM" id="SSF56059">
    <property type="entry name" value="Glutathione synthetase ATP-binding domain-like"/>
    <property type="match status" value="1"/>
</dbReference>
<keyword evidence="4 7" id="KW-0479">Metal-binding</keyword>
<feature type="binding site" evidence="7">
    <location>
        <begin position="52"/>
        <end position="54"/>
    </location>
    <ligand>
        <name>ATP</name>
        <dbReference type="ChEBI" id="CHEBI:30616"/>
    </ligand>
</feature>
<dbReference type="GO" id="GO:0042709">
    <property type="term" value="C:succinate-CoA ligase complex"/>
    <property type="evidence" value="ECO:0007669"/>
    <property type="project" value="TreeGrafter"/>
</dbReference>
<feature type="binding site" evidence="7">
    <location>
        <position position="198"/>
    </location>
    <ligand>
        <name>Mg(2+)</name>
        <dbReference type="ChEBI" id="CHEBI:18420"/>
    </ligand>
</feature>
<gene>
    <name evidence="7 10" type="primary">sucC</name>
    <name evidence="10" type="ORF">H8E79_07515</name>
</gene>
<evidence type="ECO:0000256" key="2">
    <source>
        <dbReference type="ARBA" id="ARBA00022532"/>
    </source>
</evidence>
<dbReference type="Gene3D" id="3.30.1490.20">
    <property type="entry name" value="ATP-grasp fold, A domain"/>
    <property type="match status" value="1"/>
</dbReference>
<keyword evidence="5 7" id="KW-0547">Nucleotide-binding</keyword>
<dbReference type="GO" id="GO:0004775">
    <property type="term" value="F:succinate-CoA ligase (ADP-forming) activity"/>
    <property type="evidence" value="ECO:0007669"/>
    <property type="project" value="UniProtKB-UniRule"/>
</dbReference>
<dbReference type="InterPro" id="IPR011761">
    <property type="entry name" value="ATP-grasp"/>
</dbReference>
<evidence type="ECO:0000313" key="11">
    <source>
        <dbReference type="Proteomes" id="UP000599024"/>
    </source>
</evidence>
<comment type="pathway">
    <text evidence="7">Carbohydrate metabolism; tricarboxylic acid cycle; succinate from succinyl-CoA (ligase route): step 1/1.</text>
</comment>
<dbReference type="PANTHER" id="PTHR11815:SF10">
    <property type="entry name" value="SUCCINATE--COA LIGASE [GDP-FORMING] SUBUNIT BETA, MITOCHONDRIAL"/>
    <property type="match status" value="1"/>
</dbReference>
<dbReference type="PROSITE" id="PS01217">
    <property type="entry name" value="SUCCINYL_COA_LIG_3"/>
    <property type="match status" value="1"/>
</dbReference>
<organism evidence="10 11">
    <name type="scientific">Candidatus Desulfatifera sulfidica</name>
    <dbReference type="NCBI Taxonomy" id="2841691"/>
    <lineage>
        <taxon>Bacteria</taxon>
        <taxon>Pseudomonadati</taxon>
        <taxon>Thermodesulfobacteriota</taxon>
        <taxon>Desulfobulbia</taxon>
        <taxon>Desulfobulbales</taxon>
        <taxon>Desulfobulbaceae</taxon>
        <taxon>Candidatus Desulfatifera</taxon>
    </lineage>
</organism>
<sequence>MHLHEYQAKELFRTFDIPVPEGRVIRKRSELSPIIDELGLPLVVKAQVLAGGRGKGGGVRLVQTADEANDATTAILGMELVTAQTGGQGKTVHSVLVEQGLNIARELYLSLLIDRDRAEIVIITSLDGGMAIEEVAASTPERIIRIRINPLIGLQGYHLRQLAFGLKLSSQLGKEMATLVRKLYRLFVECDCSQLEINPLVVTTEEQLSAVDAKVEIDSSSLYRHPELAALQDPDDQDPLEAEARDIGLNYIRLEGTIGTIVNGAGLAMATMDLIKQAGAEPANFLDVGGGASSEMIEKGFRILLSDQQVTGIFINIFGGILRCDVLARGVVKAAQKTGLNLPVIVRMEGTNVDEGRRILTESGLALTTVSTLNDAAHELAALRDLR</sequence>
<comment type="cofactor">
    <cofactor evidence="7">
        <name>Mg(2+)</name>
        <dbReference type="ChEBI" id="CHEBI:18420"/>
    </cofactor>
    <text evidence="7">Binds 1 Mg(2+) ion per subunit.</text>
</comment>
<dbReference type="FunFam" id="3.30.1490.20:FF:000002">
    <property type="entry name" value="Succinate--CoA ligase [ADP-forming] subunit beta"/>
    <property type="match status" value="1"/>
</dbReference>
<proteinExistence type="inferred from homology"/>
<dbReference type="Proteomes" id="UP000599024">
    <property type="component" value="Unassembled WGS sequence"/>
</dbReference>
<dbReference type="PIRSF" id="PIRSF001554">
    <property type="entry name" value="SucCS_beta"/>
    <property type="match status" value="1"/>
</dbReference>
<name>A0A8J6N730_9BACT</name>
<dbReference type="Pfam" id="PF08442">
    <property type="entry name" value="ATP-grasp_2"/>
    <property type="match status" value="1"/>
</dbReference>
<keyword evidence="7 8" id="KW-0067">ATP-binding</keyword>
<reference evidence="10 11" key="1">
    <citation type="submission" date="2020-08" db="EMBL/GenBank/DDBJ databases">
        <title>Bridging the membrane lipid divide: bacteria of the FCB group superphylum have the potential to synthesize archaeal ether lipids.</title>
        <authorList>
            <person name="Villanueva L."/>
            <person name="Von Meijenfeldt F.A.B."/>
            <person name="Westbye A.B."/>
            <person name="Yadav S."/>
            <person name="Hopmans E.C."/>
            <person name="Dutilh B.E."/>
            <person name="Sinninghe Damste J.S."/>
        </authorList>
    </citation>
    <scope>NUCLEOTIDE SEQUENCE [LARGE SCALE GENOMIC DNA]</scope>
    <source>
        <strain evidence="10">NIOZ-UU81</strain>
    </source>
</reference>
<dbReference type="UniPathway" id="UPA00223">
    <property type="reaction ID" value="UER00999"/>
</dbReference>
<dbReference type="GO" id="GO:0006104">
    <property type="term" value="P:succinyl-CoA metabolic process"/>
    <property type="evidence" value="ECO:0007669"/>
    <property type="project" value="TreeGrafter"/>
</dbReference>
<feature type="binding site" evidence="7">
    <location>
        <position position="98"/>
    </location>
    <ligand>
        <name>ATP</name>
        <dbReference type="ChEBI" id="CHEBI:30616"/>
    </ligand>
</feature>
<dbReference type="HAMAP" id="MF_00558">
    <property type="entry name" value="Succ_CoA_beta"/>
    <property type="match status" value="1"/>
</dbReference>
<comment type="catalytic activity">
    <reaction evidence="7">
        <text>GTP + succinate + CoA = succinyl-CoA + GDP + phosphate</text>
        <dbReference type="Rhea" id="RHEA:22120"/>
        <dbReference type="ChEBI" id="CHEBI:30031"/>
        <dbReference type="ChEBI" id="CHEBI:37565"/>
        <dbReference type="ChEBI" id="CHEBI:43474"/>
        <dbReference type="ChEBI" id="CHEBI:57287"/>
        <dbReference type="ChEBI" id="CHEBI:57292"/>
        <dbReference type="ChEBI" id="CHEBI:58189"/>
    </reaction>
</comment>
<keyword evidence="2 7" id="KW-0816">Tricarboxylic acid cycle</keyword>
<evidence type="ECO:0000256" key="6">
    <source>
        <dbReference type="ARBA" id="ARBA00022842"/>
    </source>
</evidence>
<feature type="binding site" evidence="7">
    <location>
        <position position="212"/>
    </location>
    <ligand>
        <name>Mg(2+)</name>
        <dbReference type="ChEBI" id="CHEBI:18420"/>
    </ligand>
</feature>
<dbReference type="InterPro" id="IPR005811">
    <property type="entry name" value="SUCC_ACL_C"/>
</dbReference>
<evidence type="ECO:0000313" key="10">
    <source>
        <dbReference type="EMBL" id="MBC8208998.1"/>
    </source>
</evidence>
<evidence type="ECO:0000256" key="3">
    <source>
        <dbReference type="ARBA" id="ARBA00022598"/>
    </source>
</evidence>
<evidence type="ECO:0000256" key="1">
    <source>
        <dbReference type="ARBA" id="ARBA00009182"/>
    </source>
</evidence>
<dbReference type="Pfam" id="PF00549">
    <property type="entry name" value="Ligase_CoA"/>
    <property type="match status" value="1"/>
</dbReference>
<dbReference type="InterPro" id="IPR016102">
    <property type="entry name" value="Succinyl-CoA_synth-like"/>
</dbReference>
<comment type="function">
    <text evidence="7">Succinyl-CoA synthetase functions in the citric acid cycle (TCA), coupling the hydrolysis of succinyl-CoA to the synthesis of either ATP or GTP and thus represents the only step of substrate-level phosphorylation in the TCA. The beta subunit provides nucleotide specificity of the enzyme and binds the substrate succinate, while the binding sites for coenzyme A and phosphate are found in the alpha subunit.</text>
</comment>
<dbReference type="NCBIfam" id="TIGR01016">
    <property type="entry name" value="sucCoAbeta"/>
    <property type="match status" value="1"/>
</dbReference>
<keyword evidence="3 7" id="KW-0436">Ligase</keyword>
<feature type="binding site" evidence="7">
    <location>
        <position position="45"/>
    </location>
    <ligand>
        <name>ATP</name>
        <dbReference type="ChEBI" id="CHEBI:30616"/>
    </ligand>
</feature>
<dbReference type="GO" id="GO:0000287">
    <property type="term" value="F:magnesium ion binding"/>
    <property type="evidence" value="ECO:0007669"/>
    <property type="project" value="UniProtKB-UniRule"/>
</dbReference>
<dbReference type="GO" id="GO:0005829">
    <property type="term" value="C:cytosol"/>
    <property type="evidence" value="ECO:0007669"/>
    <property type="project" value="TreeGrafter"/>
</dbReference>
<dbReference type="Gene3D" id="3.30.470.20">
    <property type="entry name" value="ATP-grasp fold, B domain"/>
    <property type="match status" value="1"/>
</dbReference>
<evidence type="ECO:0000256" key="7">
    <source>
        <dbReference type="HAMAP-Rule" id="MF_00558"/>
    </source>
</evidence>
<dbReference type="InterPro" id="IPR013650">
    <property type="entry name" value="ATP-grasp_succ-CoA_synth-type"/>
</dbReference>
<comment type="caution">
    <text evidence="10">The sequence shown here is derived from an EMBL/GenBank/DDBJ whole genome shotgun (WGS) entry which is preliminary data.</text>
</comment>
<feature type="binding site" evidence="7">
    <location>
        <begin position="320"/>
        <end position="322"/>
    </location>
    <ligand>
        <name>substrate</name>
        <note>ligand shared with subunit alpha</note>
    </ligand>
</feature>
<dbReference type="Gene3D" id="3.40.50.261">
    <property type="entry name" value="Succinyl-CoA synthetase domains"/>
    <property type="match status" value="1"/>
</dbReference>
<feature type="binding site" evidence="7">
    <location>
        <position position="263"/>
    </location>
    <ligand>
        <name>substrate</name>
        <note>ligand shared with subunit alpha</note>
    </ligand>
</feature>
<accession>A0A8J6N730</accession>
<evidence type="ECO:0000256" key="8">
    <source>
        <dbReference type="PROSITE-ProRule" id="PRU00409"/>
    </source>
</evidence>
<dbReference type="InterPro" id="IPR005809">
    <property type="entry name" value="Succ_CoA_ligase-like_bsu"/>
</dbReference>